<feature type="region of interest" description="Disordered" evidence="1">
    <location>
        <begin position="742"/>
        <end position="768"/>
    </location>
</feature>
<proteinExistence type="predicted"/>
<evidence type="ECO:0000313" key="3">
    <source>
        <dbReference type="Proteomes" id="UP000078576"/>
    </source>
</evidence>
<dbReference type="Gene3D" id="2.130.10.10">
    <property type="entry name" value="YVTN repeat-like/Quinoprotein amine dehydrogenase"/>
    <property type="match status" value="1"/>
</dbReference>
<protein>
    <submittedName>
        <fullName evidence="2">Uncharacterized protein</fullName>
    </submittedName>
</protein>
<dbReference type="Proteomes" id="UP000078576">
    <property type="component" value="Unassembled WGS sequence"/>
</dbReference>
<dbReference type="SUPFAM" id="SSF50960">
    <property type="entry name" value="TolB, C-terminal domain"/>
    <property type="match status" value="1"/>
</dbReference>
<sequence length="822" mass="88529">MEGPLIAANTAALAGVSHSSQIATDFLRDVPAAHHELEPVLLELFNLQGILERLQDVALPVPLFAPLAGVIRGCTEICGRIDGVLSRCGDDSLRSGRWVTTEASVNVRRLRKVLEFCRRTVKLVLEATHPNSNQPMLSDIDHLRQWLTSGSLRLTRLGTLLNNCLDEVENFLVGSNHTSVRLEALPSNLPLDNSLTTPSIQSMMDSFKDLATDSPKATKKSRPSSTASEIESVSEISTHSPLATIPDEDLSIASDSEQRGTKNSPLKLSQRKPSTKDVRPLPAYSLFPSPPPVKSLPPLPPPKSHLRQNPLLGPSNFAPLVPVKSRARTFSDTTRDSKSPSLSEAPSNRYSTISTLSQTKLPPRSSSYIDEQSLTSLKHTISAASEDIGVDITPLTRLDPIDKDSAHGVYSIDTSPRSTNLASRHGKCNVNIWDIQSGYSLISTIKVACYVQAQPRSRDNFIRSHAILSEALNLIAISSGFGHTLEIWNWAKRKKVQSINDTYRWAYARQAQAGSYPLAAYREDADTIDLYPASPSPTSKKPFGKPYSIDLKRAGLPHLPRLPELAYSATGPLLVAAAGPRPPRPNCPPPEHAAMLMAWQLDDNTSTPTQHRPYKFLMPSRTKFPELENSLPLCLATYGSVAVSIWSTARFRTIGGPGAWQVEPVVVTERTVLVWDFGADDETTAYRIPDVLSCVSPDCRFVAYCDPGDGGRRVGGLVVLEATSGRELWRLGGLGAVGGLVSSDGASSRRSGRSSMRSGWSSSSGSEVVRSGGGLEGLGGDLGSVTELAFSGDGGRLFVGGVDGGVGVYEVREGIGIGVGVA</sequence>
<dbReference type="AlphaFoldDB" id="A0A194V656"/>
<feature type="region of interest" description="Disordered" evidence="1">
    <location>
        <begin position="211"/>
        <end position="353"/>
    </location>
</feature>
<accession>A0A194V656</accession>
<keyword evidence="3" id="KW-1185">Reference proteome</keyword>
<evidence type="ECO:0000313" key="2">
    <source>
        <dbReference type="EMBL" id="KUI59368.1"/>
    </source>
</evidence>
<feature type="compositionally biased region" description="Polar residues" evidence="1">
    <location>
        <begin position="339"/>
        <end position="353"/>
    </location>
</feature>
<dbReference type="InterPro" id="IPR015943">
    <property type="entry name" value="WD40/YVTN_repeat-like_dom_sf"/>
</dbReference>
<name>A0A194V656_CYTMA</name>
<dbReference type="STRING" id="694573.A0A194V656"/>
<dbReference type="EMBL" id="KN714729">
    <property type="protein sequence ID" value="KUI59368.1"/>
    <property type="molecule type" value="Genomic_DNA"/>
</dbReference>
<gene>
    <name evidence="2" type="ORF">VP1G_06636</name>
</gene>
<reference evidence="3" key="1">
    <citation type="submission" date="2014-12" db="EMBL/GenBank/DDBJ databases">
        <title>Genome Sequence of Valsa Canker Pathogens Uncovers a Specific Adaption of Colonization on Woody Bark.</title>
        <authorList>
            <person name="Yin Z."/>
            <person name="Liu H."/>
            <person name="Gao X."/>
            <person name="Li Z."/>
            <person name="Song N."/>
            <person name="Ke X."/>
            <person name="Dai Q."/>
            <person name="Wu Y."/>
            <person name="Sun Y."/>
            <person name="Xu J.-R."/>
            <person name="Kang Z.K."/>
            <person name="Wang L."/>
            <person name="Huang L."/>
        </authorList>
    </citation>
    <scope>NUCLEOTIDE SEQUENCE [LARGE SCALE GENOMIC DNA]</scope>
    <source>
        <strain evidence="3">SXYL134</strain>
    </source>
</reference>
<feature type="compositionally biased region" description="Polar residues" evidence="1">
    <location>
        <begin position="223"/>
        <end position="241"/>
    </location>
</feature>
<feature type="compositionally biased region" description="Pro residues" evidence="1">
    <location>
        <begin position="288"/>
        <end position="303"/>
    </location>
</feature>
<organism evidence="2 3">
    <name type="scientific">Cytospora mali</name>
    <name type="common">Apple Valsa canker fungus</name>
    <name type="synonym">Valsa mali</name>
    <dbReference type="NCBI Taxonomy" id="578113"/>
    <lineage>
        <taxon>Eukaryota</taxon>
        <taxon>Fungi</taxon>
        <taxon>Dikarya</taxon>
        <taxon>Ascomycota</taxon>
        <taxon>Pezizomycotina</taxon>
        <taxon>Sordariomycetes</taxon>
        <taxon>Sordariomycetidae</taxon>
        <taxon>Diaporthales</taxon>
        <taxon>Cytosporaceae</taxon>
        <taxon>Cytospora</taxon>
    </lineage>
</organism>
<dbReference type="OrthoDB" id="5242786at2759"/>
<evidence type="ECO:0000256" key="1">
    <source>
        <dbReference type="SAM" id="MobiDB-lite"/>
    </source>
</evidence>